<dbReference type="RefSeq" id="WP_237819449.1">
    <property type="nucleotide sequence ID" value="NZ_JAKLTQ010000004.1"/>
</dbReference>
<feature type="transmembrane region" description="Helical" evidence="1">
    <location>
        <begin position="405"/>
        <end position="429"/>
    </location>
</feature>
<name>A0ABS9L583_9MICC</name>
<feature type="transmembrane region" description="Helical" evidence="1">
    <location>
        <begin position="187"/>
        <end position="207"/>
    </location>
</feature>
<dbReference type="Gene3D" id="1.10.4160.10">
    <property type="entry name" value="Hydantoin permease"/>
    <property type="match status" value="1"/>
</dbReference>
<feature type="transmembrane region" description="Helical" evidence="1">
    <location>
        <begin position="435"/>
        <end position="455"/>
    </location>
</feature>
<keyword evidence="1" id="KW-0812">Transmembrane</keyword>
<dbReference type="PANTHER" id="PTHR30569:SF0">
    <property type="entry name" value="CYTOSINE PERMEASE"/>
    <property type="match status" value="1"/>
</dbReference>
<reference evidence="2" key="1">
    <citation type="submission" date="2022-01" db="EMBL/GenBank/DDBJ databases">
        <authorList>
            <person name="Jo J.-H."/>
            <person name="Im W.-T."/>
        </authorList>
    </citation>
    <scope>NUCLEOTIDE SEQUENCE</scope>
    <source>
        <strain evidence="2">I2-34</strain>
    </source>
</reference>
<comment type="caution">
    <text evidence="2">The sequence shown here is derived from an EMBL/GenBank/DDBJ whole genome shotgun (WGS) entry which is preliminary data.</text>
</comment>
<feature type="transmembrane region" description="Helical" evidence="1">
    <location>
        <begin position="74"/>
        <end position="95"/>
    </location>
</feature>
<dbReference type="Proteomes" id="UP001165368">
    <property type="component" value="Unassembled WGS sequence"/>
</dbReference>
<dbReference type="PANTHER" id="PTHR30569">
    <property type="entry name" value="CYTOSINE TRANSPORTER CODB"/>
    <property type="match status" value="1"/>
</dbReference>
<feature type="transmembrane region" description="Helical" evidence="1">
    <location>
        <begin position="375"/>
        <end position="393"/>
    </location>
</feature>
<sequence>MNEPEEATLRSPLQLELSTVDDPRVIKRQLQEEYTNHAVPTTARLGKWGIFSGWSSIASAMAFVYYGALSASLVGVQQALIGIVLTVIVYSVLGTKSAREAIRWGLNSTLLSRELFGFRGAALAPLLVASAGVYYAVFESSVLAVALQSYFQVWDIRVWYAIVIAGMLPLMLGGMQTWLNKLNGISLPVYFFGLLAAVVAAGMRFGWAGDWSAFGPAASATVIPGWLTVFVLYMGVWILFPDTQDAARFGRGTDSKFHERVSFGWVFYLIAYLFNGLVGIFIVALAAPQDSVTESGVVHGVIGALGVVGLIVIIVSQVRINSANFYFASVNMERFAAHFSRRNLSRRTWVIVLLVVVFVLMFTDVFSYIAIALAWQAVLVVSWVGIMIVHWLLDRHKEPEFRPARLRAVAPGFGVWVASSAVGITLLQLPAQLPVLSALAPLVSLAASSLLYWAVRAAGLSAGKPVGADPVRAQVQDVWGTRIKCSGCTLNYVAFEMDTARSGDHPLCLDCQSRDRS</sequence>
<evidence type="ECO:0000313" key="2">
    <source>
        <dbReference type="EMBL" id="MCG2621835.1"/>
    </source>
</evidence>
<evidence type="ECO:0000256" key="1">
    <source>
        <dbReference type="SAM" id="Phobius"/>
    </source>
</evidence>
<proteinExistence type="predicted"/>
<dbReference type="EMBL" id="JAKLTQ010000004">
    <property type="protein sequence ID" value="MCG2621835.1"/>
    <property type="molecule type" value="Genomic_DNA"/>
</dbReference>
<feature type="transmembrane region" description="Helical" evidence="1">
    <location>
        <begin position="116"/>
        <end position="138"/>
    </location>
</feature>
<keyword evidence="1" id="KW-0472">Membrane</keyword>
<dbReference type="InterPro" id="IPR030191">
    <property type="entry name" value="CodB"/>
</dbReference>
<feature type="transmembrane region" description="Helical" evidence="1">
    <location>
        <begin position="158"/>
        <end position="175"/>
    </location>
</feature>
<keyword evidence="3" id="KW-1185">Reference proteome</keyword>
<protein>
    <recommendedName>
        <fullName evidence="4">Purine-cytosine permease</fullName>
    </recommendedName>
</protein>
<evidence type="ECO:0008006" key="4">
    <source>
        <dbReference type="Google" id="ProtNLM"/>
    </source>
</evidence>
<organism evidence="2 3">
    <name type="scientific">Arthrobacter hankyongi</name>
    <dbReference type="NCBI Taxonomy" id="2904801"/>
    <lineage>
        <taxon>Bacteria</taxon>
        <taxon>Bacillati</taxon>
        <taxon>Actinomycetota</taxon>
        <taxon>Actinomycetes</taxon>
        <taxon>Micrococcales</taxon>
        <taxon>Micrococcaceae</taxon>
        <taxon>Arthrobacter</taxon>
    </lineage>
</organism>
<feature type="transmembrane region" description="Helical" evidence="1">
    <location>
        <begin position="213"/>
        <end position="240"/>
    </location>
</feature>
<evidence type="ECO:0000313" key="3">
    <source>
        <dbReference type="Proteomes" id="UP001165368"/>
    </source>
</evidence>
<feature type="transmembrane region" description="Helical" evidence="1">
    <location>
        <begin position="349"/>
        <end position="369"/>
    </location>
</feature>
<feature type="transmembrane region" description="Helical" evidence="1">
    <location>
        <begin position="297"/>
        <end position="315"/>
    </location>
</feature>
<accession>A0ABS9L583</accession>
<keyword evidence="1" id="KW-1133">Transmembrane helix</keyword>
<feature type="transmembrane region" description="Helical" evidence="1">
    <location>
        <begin position="261"/>
        <end position="285"/>
    </location>
</feature>
<gene>
    <name evidence="2" type="ORF">LVY72_07875</name>
</gene>
<feature type="transmembrane region" description="Helical" evidence="1">
    <location>
        <begin position="48"/>
        <end position="68"/>
    </location>
</feature>